<feature type="non-terminal residue" evidence="2">
    <location>
        <position position="88"/>
    </location>
</feature>
<dbReference type="RefSeq" id="XP_014144299.1">
    <property type="nucleotide sequence ID" value="XM_014288824.1"/>
</dbReference>
<accession>A0A0L0F116</accession>
<feature type="non-terminal residue" evidence="2">
    <location>
        <position position="1"/>
    </location>
</feature>
<keyword evidence="3" id="KW-1185">Reference proteome</keyword>
<evidence type="ECO:0000259" key="1">
    <source>
        <dbReference type="Pfam" id="PF04366"/>
    </source>
</evidence>
<dbReference type="InterPro" id="IPR007461">
    <property type="entry name" value="Ysc84_actin-binding"/>
</dbReference>
<name>A0A0L0F116_9EUKA</name>
<protein>
    <recommendedName>
        <fullName evidence="1">Ysc84 actin-binding domain-containing protein</fullName>
    </recommendedName>
</protein>
<reference evidence="2 3" key="1">
    <citation type="submission" date="2011-02" db="EMBL/GenBank/DDBJ databases">
        <title>The Genome Sequence of Sphaeroforma arctica JP610.</title>
        <authorList>
            <consortium name="The Broad Institute Genome Sequencing Platform"/>
            <person name="Russ C."/>
            <person name="Cuomo C."/>
            <person name="Young S.K."/>
            <person name="Zeng Q."/>
            <person name="Gargeya S."/>
            <person name="Alvarado L."/>
            <person name="Berlin A."/>
            <person name="Chapman S.B."/>
            <person name="Chen Z."/>
            <person name="Freedman E."/>
            <person name="Gellesch M."/>
            <person name="Goldberg J."/>
            <person name="Griggs A."/>
            <person name="Gujja S."/>
            <person name="Heilman E."/>
            <person name="Heiman D."/>
            <person name="Howarth C."/>
            <person name="Mehta T."/>
            <person name="Neiman D."/>
            <person name="Pearson M."/>
            <person name="Roberts A."/>
            <person name="Saif S."/>
            <person name="Shea T."/>
            <person name="Shenoy N."/>
            <person name="Sisk P."/>
            <person name="Stolte C."/>
            <person name="Sykes S."/>
            <person name="White J."/>
            <person name="Yandava C."/>
            <person name="Burger G."/>
            <person name="Gray M.W."/>
            <person name="Holland P.W.H."/>
            <person name="King N."/>
            <person name="Lang F.B.F."/>
            <person name="Roger A.J."/>
            <person name="Ruiz-Trillo I."/>
            <person name="Haas B."/>
            <person name="Nusbaum C."/>
            <person name="Birren B."/>
        </authorList>
    </citation>
    <scope>NUCLEOTIDE SEQUENCE [LARGE SCALE GENOMIC DNA]</scope>
    <source>
        <strain evidence="2 3">JP610</strain>
    </source>
</reference>
<sequence length="88" mass="9807">ITVSKNLAAVYTYSSSKGLFAGASLEGTKMITRDKANQKYYGDSKDTLEILMKQEPPHSDFRSLYAILNKMKESGSKKNHTQDTDNKA</sequence>
<dbReference type="GeneID" id="25917579"/>
<dbReference type="PANTHER" id="PTHR15629:SF2">
    <property type="entry name" value="SH3 DOMAIN-CONTAINING YSC84-LIKE PROTEIN 1"/>
    <property type="match status" value="1"/>
</dbReference>
<dbReference type="PANTHER" id="PTHR15629">
    <property type="entry name" value="SH3YL1 PROTEIN"/>
    <property type="match status" value="1"/>
</dbReference>
<evidence type="ECO:0000313" key="2">
    <source>
        <dbReference type="EMBL" id="KNC70397.1"/>
    </source>
</evidence>
<feature type="domain" description="Ysc84 actin-binding" evidence="1">
    <location>
        <begin position="4"/>
        <end position="70"/>
    </location>
</feature>
<dbReference type="GO" id="GO:0035091">
    <property type="term" value="F:phosphatidylinositol binding"/>
    <property type="evidence" value="ECO:0007669"/>
    <property type="project" value="TreeGrafter"/>
</dbReference>
<dbReference type="STRING" id="667725.A0A0L0F116"/>
<gene>
    <name evidence="2" type="ORF">SARC_17075</name>
</gene>
<evidence type="ECO:0000313" key="3">
    <source>
        <dbReference type="Proteomes" id="UP000054560"/>
    </source>
</evidence>
<dbReference type="AlphaFoldDB" id="A0A0L0F116"/>
<dbReference type="EMBL" id="KQ251267">
    <property type="protein sequence ID" value="KNC70397.1"/>
    <property type="molecule type" value="Genomic_DNA"/>
</dbReference>
<dbReference type="Proteomes" id="UP000054560">
    <property type="component" value="Unassembled WGS sequence"/>
</dbReference>
<dbReference type="InterPro" id="IPR051702">
    <property type="entry name" value="SH3_domain_YSC84-like"/>
</dbReference>
<proteinExistence type="predicted"/>
<dbReference type="OrthoDB" id="443981at2759"/>
<dbReference type="Pfam" id="PF04366">
    <property type="entry name" value="Ysc84"/>
    <property type="match status" value="1"/>
</dbReference>
<organism evidence="2 3">
    <name type="scientific">Sphaeroforma arctica JP610</name>
    <dbReference type="NCBI Taxonomy" id="667725"/>
    <lineage>
        <taxon>Eukaryota</taxon>
        <taxon>Ichthyosporea</taxon>
        <taxon>Ichthyophonida</taxon>
        <taxon>Sphaeroforma</taxon>
    </lineage>
</organism>